<dbReference type="EMBL" id="JACEIK010006956">
    <property type="protein sequence ID" value="MCE3049521.1"/>
    <property type="molecule type" value="Genomic_DNA"/>
</dbReference>
<keyword evidence="1" id="KW-0472">Membrane</keyword>
<name>A0ABS8WFE3_DATST</name>
<evidence type="ECO:0000313" key="2">
    <source>
        <dbReference type="EMBL" id="MCE3049521.1"/>
    </source>
</evidence>
<keyword evidence="3" id="KW-1185">Reference proteome</keyword>
<reference evidence="2 3" key="1">
    <citation type="journal article" date="2021" name="BMC Genomics">
        <title>Datura genome reveals duplications of psychoactive alkaloid biosynthetic genes and high mutation rate following tissue culture.</title>
        <authorList>
            <person name="Rajewski A."/>
            <person name="Carter-House D."/>
            <person name="Stajich J."/>
            <person name="Litt A."/>
        </authorList>
    </citation>
    <scope>NUCLEOTIDE SEQUENCE [LARGE SCALE GENOMIC DNA]</scope>
    <source>
        <strain evidence="2">AR-01</strain>
    </source>
</reference>
<evidence type="ECO:0000313" key="3">
    <source>
        <dbReference type="Proteomes" id="UP000823775"/>
    </source>
</evidence>
<keyword evidence="1" id="KW-1133">Transmembrane helix</keyword>
<gene>
    <name evidence="2" type="ORF">HAX54_045091</name>
</gene>
<feature type="transmembrane region" description="Helical" evidence="1">
    <location>
        <begin position="29"/>
        <end position="47"/>
    </location>
</feature>
<sequence length="168" mass="18885">DWGWEEQGLAIRWYFGWCCDKEGDRKSGLLCFVGVMVAAGIVVVWFFAGIDEVAAASAFLWFIGWTGCHRWRERDCRRWRGSFWLVGYGGMVVSSVRKAEVRGKGAAGTALRCSSELMEVHRSSDFNGFVEKKGKSRGRSGGCRSLFFSGLLEKIIKRRGMGVGDCYR</sequence>
<feature type="non-terminal residue" evidence="2">
    <location>
        <position position="1"/>
    </location>
</feature>
<organism evidence="2 3">
    <name type="scientific">Datura stramonium</name>
    <name type="common">Jimsonweed</name>
    <name type="synonym">Common thornapple</name>
    <dbReference type="NCBI Taxonomy" id="4076"/>
    <lineage>
        <taxon>Eukaryota</taxon>
        <taxon>Viridiplantae</taxon>
        <taxon>Streptophyta</taxon>
        <taxon>Embryophyta</taxon>
        <taxon>Tracheophyta</taxon>
        <taxon>Spermatophyta</taxon>
        <taxon>Magnoliopsida</taxon>
        <taxon>eudicotyledons</taxon>
        <taxon>Gunneridae</taxon>
        <taxon>Pentapetalae</taxon>
        <taxon>asterids</taxon>
        <taxon>lamiids</taxon>
        <taxon>Solanales</taxon>
        <taxon>Solanaceae</taxon>
        <taxon>Solanoideae</taxon>
        <taxon>Datureae</taxon>
        <taxon>Datura</taxon>
    </lineage>
</organism>
<protein>
    <submittedName>
        <fullName evidence="2">Uncharacterized protein</fullName>
    </submittedName>
</protein>
<proteinExistence type="predicted"/>
<feature type="transmembrane region" description="Helical" evidence="1">
    <location>
        <begin position="53"/>
        <end position="71"/>
    </location>
</feature>
<comment type="caution">
    <text evidence="2">The sequence shown here is derived from an EMBL/GenBank/DDBJ whole genome shotgun (WGS) entry which is preliminary data.</text>
</comment>
<keyword evidence="1" id="KW-0812">Transmembrane</keyword>
<accession>A0ABS8WFE3</accession>
<evidence type="ECO:0000256" key="1">
    <source>
        <dbReference type="SAM" id="Phobius"/>
    </source>
</evidence>
<dbReference type="Proteomes" id="UP000823775">
    <property type="component" value="Unassembled WGS sequence"/>
</dbReference>